<organism evidence="2 3">
    <name type="scientific">Ferrovibrio xuzhouensis</name>
    <dbReference type="NCBI Taxonomy" id="1576914"/>
    <lineage>
        <taxon>Bacteria</taxon>
        <taxon>Pseudomonadati</taxon>
        <taxon>Pseudomonadota</taxon>
        <taxon>Alphaproteobacteria</taxon>
        <taxon>Rhodospirillales</taxon>
        <taxon>Rhodospirillaceae</taxon>
        <taxon>Ferrovibrio</taxon>
    </lineage>
</organism>
<name>A0ABV7VN33_9PROT</name>
<keyword evidence="1" id="KW-0812">Transmembrane</keyword>
<accession>A0ABV7VN33</accession>
<gene>
    <name evidence="2" type="ORF">ACFOOQ_21580</name>
</gene>
<dbReference type="Pfam" id="PF04342">
    <property type="entry name" value="DMT_6"/>
    <property type="match status" value="1"/>
</dbReference>
<dbReference type="RefSeq" id="WP_379729758.1">
    <property type="nucleotide sequence ID" value="NZ_JBHRYJ010000007.1"/>
</dbReference>
<dbReference type="PANTHER" id="PTHR38482:SF1">
    <property type="entry name" value="DMT FAMILY PROTEIN"/>
    <property type="match status" value="1"/>
</dbReference>
<comment type="caution">
    <text evidence="2">The sequence shown here is derived from an EMBL/GenBank/DDBJ whole genome shotgun (WGS) entry which is preliminary data.</text>
</comment>
<dbReference type="EMBL" id="JBHRYJ010000007">
    <property type="protein sequence ID" value="MFC3678156.1"/>
    <property type="molecule type" value="Genomic_DNA"/>
</dbReference>
<feature type="transmembrane region" description="Helical" evidence="1">
    <location>
        <begin position="99"/>
        <end position="116"/>
    </location>
</feature>
<keyword evidence="1" id="KW-0472">Membrane</keyword>
<evidence type="ECO:0000313" key="2">
    <source>
        <dbReference type="EMBL" id="MFC3678156.1"/>
    </source>
</evidence>
<sequence length="122" mass="13961">MPEILAPYARLVPIAMLMVSNLFMTFAWYGHLKYKSEALWIVVLTSWGLAFFEYWFAVPANRWGSSVYSAAELKTIQEVVTLLVFAVFSVLYLKQPFTWNYAVGFVFIGVGAWFIFRGPING</sequence>
<feature type="transmembrane region" description="Helical" evidence="1">
    <location>
        <begin position="12"/>
        <end position="32"/>
    </location>
</feature>
<dbReference type="PIRSF" id="PIRSF021239">
    <property type="entry name" value="UCP021239"/>
    <property type="match status" value="1"/>
</dbReference>
<reference evidence="3" key="1">
    <citation type="journal article" date="2019" name="Int. J. Syst. Evol. Microbiol.">
        <title>The Global Catalogue of Microorganisms (GCM) 10K type strain sequencing project: providing services to taxonomists for standard genome sequencing and annotation.</title>
        <authorList>
            <consortium name="The Broad Institute Genomics Platform"/>
            <consortium name="The Broad Institute Genome Sequencing Center for Infectious Disease"/>
            <person name="Wu L."/>
            <person name="Ma J."/>
        </authorList>
    </citation>
    <scope>NUCLEOTIDE SEQUENCE [LARGE SCALE GENOMIC DNA]</scope>
    <source>
        <strain evidence="3">KCTC 42182</strain>
    </source>
</reference>
<feature type="transmembrane region" description="Helical" evidence="1">
    <location>
        <begin position="38"/>
        <end position="56"/>
    </location>
</feature>
<keyword evidence="3" id="KW-1185">Reference proteome</keyword>
<dbReference type="PANTHER" id="PTHR38482">
    <property type="entry name" value="DMT FAMILY PROTEIN"/>
    <property type="match status" value="1"/>
</dbReference>
<evidence type="ECO:0000256" key="1">
    <source>
        <dbReference type="SAM" id="Phobius"/>
    </source>
</evidence>
<protein>
    <submittedName>
        <fullName evidence="2">DMT family protein</fullName>
    </submittedName>
</protein>
<keyword evidence="1" id="KW-1133">Transmembrane helix</keyword>
<dbReference type="InterPro" id="IPR007437">
    <property type="entry name" value="DUF486"/>
</dbReference>
<evidence type="ECO:0000313" key="3">
    <source>
        <dbReference type="Proteomes" id="UP001595711"/>
    </source>
</evidence>
<dbReference type="Proteomes" id="UP001595711">
    <property type="component" value="Unassembled WGS sequence"/>
</dbReference>
<feature type="transmembrane region" description="Helical" evidence="1">
    <location>
        <begin position="76"/>
        <end position="93"/>
    </location>
</feature>
<proteinExistence type="predicted"/>